<feature type="region of interest" description="Disordered" evidence="6">
    <location>
        <begin position="655"/>
        <end position="836"/>
    </location>
</feature>
<evidence type="ECO:0000256" key="1">
    <source>
        <dbReference type="ARBA" id="ARBA00000085"/>
    </source>
</evidence>
<dbReference type="RefSeq" id="WP_344592556.1">
    <property type="nucleotide sequence ID" value="NZ_BAAARW010000020.1"/>
</dbReference>
<feature type="compositionally biased region" description="Low complexity" evidence="6">
    <location>
        <begin position="661"/>
        <end position="683"/>
    </location>
</feature>
<evidence type="ECO:0000256" key="5">
    <source>
        <dbReference type="ARBA" id="ARBA00022777"/>
    </source>
</evidence>
<keyword evidence="10" id="KW-1185">Reference proteome</keyword>
<gene>
    <name evidence="9" type="ORF">GCM10010191_53910</name>
</gene>
<feature type="transmembrane region" description="Helical" evidence="7">
    <location>
        <begin position="28"/>
        <end position="48"/>
    </location>
</feature>
<proteinExistence type="predicted"/>
<dbReference type="Gene3D" id="3.30.565.10">
    <property type="entry name" value="Histidine kinase-like ATPase, C-terminal domain"/>
    <property type="match status" value="1"/>
</dbReference>
<sequence length="836" mass="89526">MASRRHQDGAGAGVAAQGKRPRRRPIRLRITALLLVPLLSLIGLWGFAASITLGEALDKYDFSATYEKMALPGIYLVNQLQTERQLSVVALSAGQLNNGDGQERQRLEAQRKRADGVQAAFRRSALSADARDAADAKSEQRLATAIRRLDGLPALRAQVDSGRVETLQVIDAYSVMLDNIIQVFSGLVIVNDLAIFEQGRALISLGNARAFMLREDALVTAALAKNGRLTPAEHLAFVQSVALGRREFQAGMNDLDPDLRAPLERLSASQGYKDFRAMEGAIAAAPGNRLPGAAADWPSITPRLSQAWEQAVTQTSLALNELAKPIGERIVLRLALAGGFGLLAVVASVILSLLAARSLSRELRGLQRAALNLAEDRLPSVVARLRRGEEVDVQAEAPPLAVGKTTEVARVGEAFNRVQRTAVETAVSESHLRQGISRVFLNVAWRSQSLLHRQLSMLDEMERGTSDPKALGDLFRLDHLTTRMRRHAEGLVILSGASPGRGWSRPVHVDDVLRAAVAEVEDYTRVEVVVVSAQAALIGEVVADVIHLLAELIENATVFSPPPTEVLVRGEMGANGFAVDIIDRGIGLDPAELDALNLRLARPPEFDLADSDRLGLFVVSRLASRHGIKVALQPSLYGGVSAVVLVPRELIVDADDDGEARPQPAERAPIARPAEPAPAIQAPNGGPAQAIQAEIWRNPAPGPGNNAELSAPVPAAPPAPEWSPESWTRPQPEDLHPNVPPPMSPPQVSGTGSGRAPLPRRVRQASLAPELRTVTPPPPADPTPPEGTPMASWGEDRSAEASRDLFASLQAGWLRGREEDEGPAGQAGFNGEGRTS</sequence>
<keyword evidence="4" id="KW-0808">Transferase</keyword>
<evidence type="ECO:0000256" key="2">
    <source>
        <dbReference type="ARBA" id="ARBA00012438"/>
    </source>
</evidence>
<evidence type="ECO:0000313" key="10">
    <source>
        <dbReference type="Proteomes" id="UP001501231"/>
    </source>
</evidence>
<evidence type="ECO:0000259" key="8">
    <source>
        <dbReference type="SMART" id="SM00387"/>
    </source>
</evidence>
<name>A0ABN3JKY4_9ACTN</name>
<evidence type="ECO:0000313" key="9">
    <source>
        <dbReference type="EMBL" id="GAA2433073.1"/>
    </source>
</evidence>
<dbReference type="Pfam" id="PF02518">
    <property type="entry name" value="HATPase_c"/>
    <property type="match status" value="1"/>
</dbReference>
<dbReference type="InterPro" id="IPR050428">
    <property type="entry name" value="TCS_sensor_his_kinase"/>
</dbReference>
<dbReference type="SUPFAM" id="SSF55874">
    <property type="entry name" value="ATPase domain of HSP90 chaperone/DNA topoisomerase II/histidine kinase"/>
    <property type="match status" value="1"/>
</dbReference>
<dbReference type="Gene3D" id="6.10.340.10">
    <property type="match status" value="1"/>
</dbReference>
<comment type="catalytic activity">
    <reaction evidence="1">
        <text>ATP + protein L-histidine = ADP + protein N-phospho-L-histidine.</text>
        <dbReference type="EC" id="2.7.13.3"/>
    </reaction>
</comment>
<dbReference type="Proteomes" id="UP001501231">
    <property type="component" value="Unassembled WGS sequence"/>
</dbReference>
<dbReference type="EC" id="2.7.13.3" evidence="2"/>
<feature type="compositionally biased region" description="Basic and acidic residues" evidence="6">
    <location>
        <begin position="794"/>
        <end position="803"/>
    </location>
</feature>
<organism evidence="9 10">
    <name type="scientific">Actinomadura vinacea</name>
    <dbReference type="NCBI Taxonomy" id="115336"/>
    <lineage>
        <taxon>Bacteria</taxon>
        <taxon>Bacillati</taxon>
        <taxon>Actinomycetota</taxon>
        <taxon>Actinomycetes</taxon>
        <taxon>Streptosporangiales</taxon>
        <taxon>Thermomonosporaceae</taxon>
        <taxon>Actinomadura</taxon>
    </lineage>
</organism>
<dbReference type="InterPro" id="IPR013587">
    <property type="entry name" value="Nitrate/nitrite_sensing"/>
</dbReference>
<dbReference type="SMART" id="SM00387">
    <property type="entry name" value="HATPase_c"/>
    <property type="match status" value="1"/>
</dbReference>
<accession>A0ABN3JKY4</accession>
<dbReference type="PANTHER" id="PTHR45436:SF5">
    <property type="entry name" value="SENSOR HISTIDINE KINASE TRCS"/>
    <property type="match status" value="1"/>
</dbReference>
<keyword evidence="3" id="KW-0597">Phosphoprotein</keyword>
<comment type="caution">
    <text evidence="9">The sequence shown here is derived from an EMBL/GenBank/DDBJ whole genome shotgun (WGS) entry which is preliminary data.</text>
</comment>
<dbReference type="PANTHER" id="PTHR45436">
    <property type="entry name" value="SENSOR HISTIDINE KINASE YKOH"/>
    <property type="match status" value="1"/>
</dbReference>
<reference evidence="9 10" key="1">
    <citation type="journal article" date="2019" name="Int. J. Syst. Evol. Microbiol.">
        <title>The Global Catalogue of Microorganisms (GCM) 10K type strain sequencing project: providing services to taxonomists for standard genome sequencing and annotation.</title>
        <authorList>
            <consortium name="The Broad Institute Genomics Platform"/>
            <consortium name="The Broad Institute Genome Sequencing Center for Infectious Disease"/>
            <person name="Wu L."/>
            <person name="Ma J."/>
        </authorList>
    </citation>
    <scope>NUCLEOTIDE SEQUENCE [LARGE SCALE GENOMIC DNA]</scope>
    <source>
        <strain evidence="9 10">JCM 3325</strain>
    </source>
</reference>
<evidence type="ECO:0000256" key="7">
    <source>
        <dbReference type="SAM" id="Phobius"/>
    </source>
</evidence>
<evidence type="ECO:0000256" key="3">
    <source>
        <dbReference type="ARBA" id="ARBA00022553"/>
    </source>
</evidence>
<keyword evidence="7" id="KW-0472">Membrane</keyword>
<keyword evidence="7" id="KW-0812">Transmembrane</keyword>
<feature type="compositionally biased region" description="Pro residues" evidence="6">
    <location>
        <begin position="775"/>
        <end position="787"/>
    </location>
</feature>
<protein>
    <recommendedName>
        <fullName evidence="2">histidine kinase</fullName>
        <ecNumber evidence="2">2.7.13.3</ecNumber>
    </recommendedName>
</protein>
<dbReference type="EMBL" id="BAAARW010000020">
    <property type="protein sequence ID" value="GAA2433073.1"/>
    <property type="molecule type" value="Genomic_DNA"/>
</dbReference>
<dbReference type="InterPro" id="IPR036890">
    <property type="entry name" value="HATPase_C_sf"/>
</dbReference>
<evidence type="ECO:0000256" key="4">
    <source>
        <dbReference type="ARBA" id="ARBA00022679"/>
    </source>
</evidence>
<feature type="domain" description="Histidine kinase/HSP90-like ATPase" evidence="8">
    <location>
        <begin position="540"/>
        <end position="650"/>
    </location>
</feature>
<dbReference type="InterPro" id="IPR003594">
    <property type="entry name" value="HATPase_dom"/>
</dbReference>
<keyword evidence="7" id="KW-1133">Transmembrane helix</keyword>
<evidence type="ECO:0000256" key="6">
    <source>
        <dbReference type="SAM" id="MobiDB-lite"/>
    </source>
</evidence>
<dbReference type="Pfam" id="PF08376">
    <property type="entry name" value="NIT"/>
    <property type="match status" value="1"/>
</dbReference>
<keyword evidence="5" id="KW-0418">Kinase</keyword>